<keyword evidence="2" id="KW-0521">NADP</keyword>
<dbReference type="GO" id="GO:0019305">
    <property type="term" value="P:dTDP-rhamnose biosynthetic process"/>
    <property type="evidence" value="ECO:0007669"/>
    <property type="project" value="TreeGrafter"/>
</dbReference>
<feature type="domain" description="RmlD-like substrate binding" evidence="3">
    <location>
        <begin position="1"/>
        <end position="238"/>
    </location>
</feature>
<dbReference type="Proteomes" id="UP000640274">
    <property type="component" value="Unassembled WGS sequence"/>
</dbReference>
<dbReference type="EC" id="1.1.1.133" evidence="2"/>
<evidence type="ECO:0000256" key="2">
    <source>
        <dbReference type="RuleBase" id="RU364082"/>
    </source>
</evidence>
<evidence type="ECO:0000256" key="1">
    <source>
        <dbReference type="ARBA" id="ARBA00010944"/>
    </source>
</evidence>
<accession>A0A934J5T5</accession>
<dbReference type="GO" id="GO:0005829">
    <property type="term" value="C:cytosol"/>
    <property type="evidence" value="ECO:0007669"/>
    <property type="project" value="TreeGrafter"/>
</dbReference>
<dbReference type="Gene3D" id="3.40.50.720">
    <property type="entry name" value="NAD(P)-binding Rossmann-like Domain"/>
    <property type="match status" value="1"/>
</dbReference>
<dbReference type="Pfam" id="PF04321">
    <property type="entry name" value="RmlD_sub_bind"/>
    <property type="match status" value="1"/>
</dbReference>
<dbReference type="RefSeq" id="WP_199021401.1">
    <property type="nucleotide sequence ID" value="NZ_JAELUP010000107.1"/>
</dbReference>
<evidence type="ECO:0000313" key="5">
    <source>
        <dbReference type="Proteomes" id="UP000640274"/>
    </source>
</evidence>
<dbReference type="CDD" id="cd05254">
    <property type="entry name" value="dTDP_HR_like_SDR_e"/>
    <property type="match status" value="1"/>
</dbReference>
<evidence type="ECO:0000259" key="3">
    <source>
        <dbReference type="Pfam" id="PF04321"/>
    </source>
</evidence>
<dbReference type="SUPFAM" id="SSF51735">
    <property type="entry name" value="NAD(P)-binding Rossmann-fold domains"/>
    <property type="match status" value="1"/>
</dbReference>
<dbReference type="InterPro" id="IPR029903">
    <property type="entry name" value="RmlD-like-bd"/>
</dbReference>
<dbReference type="InterPro" id="IPR036291">
    <property type="entry name" value="NAD(P)-bd_dom_sf"/>
</dbReference>
<reference evidence="4" key="1">
    <citation type="submission" date="2020-12" db="EMBL/GenBank/DDBJ databases">
        <authorList>
            <person name="Huq M.A."/>
        </authorList>
    </citation>
    <scope>NUCLEOTIDE SEQUENCE</scope>
    <source>
        <strain evidence="4">MAHUQ-46</strain>
    </source>
</reference>
<dbReference type="EMBL" id="JAELUP010000107">
    <property type="protein sequence ID" value="MBJ6363809.1"/>
    <property type="molecule type" value="Genomic_DNA"/>
</dbReference>
<sequence>MKLLIIGGHGMAGHLIVRYFRSRSSFQVVYTSRQSGVSRAEGFEPFVEGRRFLDASHYEAVEALVLDEQPDVIVNAVGMLNQEAENHPLMAYRINGFLPHWLAHLADRCQARLIHISSDCVFSGAKGSYTEADTPDGTTVYARTKALGELRTGPHLTIRTSIIGPEIRSNGIGLMQWFLSQKGEIKGYERVLWNGVTTLELAKAMEYAIENPHIGGLVQLTAPETINKYELLLLMQEHLGHDEVTIVTDSDIVIDRSLSPIREDWQFEVKRYAEMLTELAQWMSDI</sequence>
<name>A0A934J5T5_9BACL</name>
<evidence type="ECO:0000313" key="4">
    <source>
        <dbReference type="EMBL" id="MBJ6363809.1"/>
    </source>
</evidence>
<dbReference type="InterPro" id="IPR005913">
    <property type="entry name" value="dTDP_dehydrorham_reduct"/>
</dbReference>
<comment type="similarity">
    <text evidence="1 2">Belongs to the dTDP-4-dehydrorhamnose reductase family.</text>
</comment>
<comment type="function">
    <text evidence="2">Catalyzes the reduction of dTDP-6-deoxy-L-lyxo-4-hexulose to yield dTDP-L-rhamnose.</text>
</comment>
<proteinExistence type="inferred from homology"/>
<comment type="pathway">
    <text evidence="2">Carbohydrate biosynthesis; dTDP-L-rhamnose biosynthesis.</text>
</comment>
<keyword evidence="2" id="KW-0560">Oxidoreductase</keyword>
<dbReference type="AlphaFoldDB" id="A0A934J5T5"/>
<gene>
    <name evidence="4" type="ORF">JFN88_21585</name>
</gene>
<organism evidence="4 5">
    <name type="scientific">Paenibacillus roseus</name>
    <dbReference type="NCBI Taxonomy" id="2798579"/>
    <lineage>
        <taxon>Bacteria</taxon>
        <taxon>Bacillati</taxon>
        <taxon>Bacillota</taxon>
        <taxon>Bacilli</taxon>
        <taxon>Bacillales</taxon>
        <taxon>Paenibacillaceae</taxon>
        <taxon>Paenibacillus</taxon>
    </lineage>
</organism>
<comment type="caution">
    <text evidence="4">The sequence shown here is derived from an EMBL/GenBank/DDBJ whole genome shotgun (WGS) entry which is preliminary data.</text>
</comment>
<dbReference type="PANTHER" id="PTHR10491">
    <property type="entry name" value="DTDP-4-DEHYDRORHAMNOSE REDUCTASE"/>
    <property type="match status" value="1"/>
</dbReference>
<dbReference type="PANTHER" id="PTHR10491:SF4">
    <property type="entry name" value="METHIONINE ADENOSYLTRANSFERASE 2 SUBUNIT BETA"/>
    <property type="match status" value="1"/>
</dbReference>
<dbReference type="GO" id="GO:0008831">
    <property type="term" value="F:dTDP-4-dehydrorhamnose reductase activity"/>
    <property type="evidence" value="ECO:0007669"/>
    <property type="project" value="UniProtKB-EC"/>
</dbReference>
<keyword evidence="5" id="KW-1185">Reference proteome</keyword>
<protein>
    <recommendedName>
        <fullName evidence="2">dTDP-4-dehydrorhamnose reductase</fullName>
        <ecNumber evidence="2">1.1.1.133</ecNumber>
    </recommendedName>
</protein>